<feature type="region of interest" description="Disordered" evidence="1">
    <location>
        <begin position="31"/>
        <end position="69"/>
    </location>
</feature>
<dbReference type="AlphaFoldDB" id="A0AAV2HAM1"/>
<feature type="non-terminal residue" evidence="2">
    <location>
        <position position="1"/>
    </location>
</feature>
<protein>
    <submittedName>
        <fullName evidence="2">Uncharacterized protein</fullName>
    </submittedName>
</protein>
<feature type="compositionally biased region" description="Basic and acidic residues" evidence="1">
    <location>
        <begin position="1"/>
        <end position="13"/>
    </location>
</feature>
<reference evidence="2 3" key="1">
    <citation type="submission" date="2024-04" db="EMBL/GenBank/DDBJ databases">
        <authorList>
            <consortium name="Genoscope - CEA"/>
            <person name="William W."/>
        </authorList>
    </citation>
    <scope>NUCLEOTIDE SEQUENCE [LARGE SCALE GENOMIC DNA]</scope>
</reference>
<evidence type="ECO:0000256" key="1">
    <source>
        <dbReference type="SAM" id="MobiDB-lite"/>
    </source>
</evidence>
<dbReference type="Proteomes" id="UP001497497">
    <property type="component" value="Unassembled WGS sequence"/>
</dbReference>
<name>A0AAV2HAM1_LYMST</name>
<feature type="non-terminal residue" evidence="2">
    <location>
        <position position="69"/>
    </location>
</feature>
<feature type="compositionally biased region" description="Basic and acidic residues" evidence="1">
    <location>
        <begin position="42"/>
        <end position="53"/>
    </location>
</feature>
<gene>
    <name evidence="2" type="ORF">GSLYS_00004542001</name>
</gene>
<dbReference type="EMBL" id="CAXITT010000069">
    <property type="protein sequence ID" value="CAL1530409.1"/>
    <property type="molecule type" value="Genomic_DNA"/>
</dbReference>
<proteinExistence type="predicted"/>
<sequence length="69" mass="7780">NDLSPKVETRSGEMPKLSAKPMAKWGRFLAKAQEPIEESPEDDMRSNLKKTDSTDSGILRSDNKLDQME</sequence>
<organism evidence="2 3">
    <name type="scientific">Lymnaea stagnalis</name>
    <name type="common">Great pond snail</name>
    <name type="synonym">Helix stagnalis</name>
    <dbReference type="NCBI Taxonomy" id="6523"/>
    <lineage>
        <taxon>Eukaryota</taxon>
        <taxon>Metazoa</taxon>
        <taxon>Spiralia</taxon>
        <taxon>Lophotrochozoa</taxon>
        <taxon>Mollusca</taxon>
        <taxon>Gastropoda</taxon>
        <taxon>Heterobranchia</taxon>
        <taxon>Euthyneura</taxon>
        <taxon>Panpulmonata</taxon>
        <taxon>Hygrophila</taxon>
        <taxon>Lymnaeoidea</taxon>
        <taxon>Lymnaeidae</taxon>
        <taxon>Lymnaea</taxon>
    </lineage>
</organism>
<feature type="region of interest" description="Disordered" evidence="1">
    <location>
        <begin position="1"/>
        <end position="20"/>
    </location>
</feature>
<evidence type="ECO:0000313" key="2">
    <source>
        <dbReference type="EMBL" id="CAL1530409.1"/>
    </source>
</evidence>
<comment type="caution">
    <text evidence="2">The sequence shown here is derived from an EMBL/GenBank/DDBJ whole genome shotgun (WGS) entry which is preliminary data.</text>
</comment>
<accession>A0AAV2HAM1</accession>
<evidence type="ECO:0000313" key="3">
    <source>
        <dbReference type="Proteomes" id="UP001497497"/>
    </source>
</evidence>
<keyword evidence="3" id="KW-1185">Reference proteome</keyword>